<proteinExistence type="predicted"/>
<reference evidence="1" key="1">
    <citation type="submission" date="2022-02" db="EMBL/GenBank/DDBJ databases">
        <title>Fredinandcohnia quinoae sp. nov. isolated from Chenopodium quinoa seeds.</title>
        <authorList>
            <person name="Saati-Santamaria Z."/>
            <person name="Flores-Felix J.D."/>
            <person name="Igual J.M."/>
            <person name="Velazquez E."/>
            <person name="Garcia-Fraile P."/>
            <person name="Martinez-Molina E."/>
        </authorList>
    </citation>
    <scope>NUCLEOTIDE SEQUENCE</scope>
    <source>
        <strain evidence="1">SECRCQ15</strain>
    </source>
</reference>
<comment type="caution">
    <text evidence="1">The sequence shown here is derived from an EMBL/GenBank/DDBJ whole genome shotgun (WGS) entry which is preliminary data.</text>
</comment>
<evidence type="ECO:0000313" key="1">
    <source>
        <dbReference type="EMBL" id="MCH1627391.1"/>
    </source>
</evidence>
<keyword evidence="2" id="KW-1185">Reference proteome</keyword>
<gene>
    <name evidence="1" type="ORF">MJG50_18810</name>
</gene>
<organism evidence="1 2">
    <name type="scientific">Fredinandcohnia quinoae</name>
    <dbReference type="NCBI Taxonomy" id="2918902"/>
    <lineage>
        <taxon>Bacteria</taxon>
        <taxon>Bacillati</taxon>
        <taxon>Bacillota</taxon>
        <taxon>Bacilli</taxon>
        <taxon>Bacillales</taxon>
        <taxon>Bacillaceae</taxon>
        <taxon>Fredinandcohnia</taxon>
    </lineage>
</organism>
<dbReference type="Pfam" id="PF09501">
    <property type="entry name" value="Bac_small_YrzI"/>
    <property type="match status" value="1"/>
</dbReference>
<dbReference type="NCBIfam" id="TIGR02413">
    <property type="entry name" value="Bac_small_yrzI"/>
    <property type="match status" value="1"/>
</dbReference>
<accession>A0AAW5E395</accession>
<dbReference type="Proteomes" id="UP001431131">
    <property type="component" value="Unassembled WGS sequence"/>
</dbReference>
<evidence type="ECO:0000313" key="2">
    <source>
        <dbReference type="Proteomes" id="UP001431131"/>
    </source>
</evidence>
<name>A0AAW5E395_9BACI</name>
<sequence>MTINLFFLTISIAKREISIEEIQRKVRTEKILNEMKDRQFSMYRSF</sequence>
<dbReference type="RefSeq" id="WP_240257312.1">
    <property type="nucleotide sequence ID" value="NZ_JAKTTI010000040.1"/>
</dbReference>
<protein>
    <submittedName>
        <fullName evidence="1">YrzI family small protein</fullName>
    </submittedName>
</protein>
<dbReference type="EMBL" id="JAKTTI010000040">
    <property type="protein sequence ID" value="MCH1627391.1"/>
    <property type="molecule type" value="Genomic_DNA"/>
</dbReference>
<dbReference type="AlphaFoldDB" id="A0AAW5E395"/>
<dbReference type="InterPro" id="IPR012655">
    <property type="entry name" value="YrzI"/>
</dbReference>